<dbReference type="Proteomes" id="UP001362999">
    <property type="component" value="Unassembled WGS sequence"/>
</dbReference>
<dbReference type="EMBL" id="JAWWNJ010000137">
    <property type="protein sequence ID" value="KAK6984537.1"/>
    <property type="molecule type" value="Genomic_DNA"/>
</dbReference>
<feature type="region of interest" description="Disordered" evidence="1">
    <location>
        <begin position="1"/>
        <end position="29"/>
    </location>
</feature>
<evidence type="ECO:0000256" key="1">
    <source>
        <dbReference type="SAM" id="MobiDB-lite"/>
    </source>
</evidence>
<dbReference type="AlphaFoldDB" id="A0AAV9ZK17"/>
<protein>
    <submittedName>
        <fullName evidence="2">Uncharacterized protein</fullName>
    </submittedName>
</protein>
<evidence type="ECO:0000313" key="3">
    <source>
        <dbReference type="Proteomes" id="UP001362999"/>
    </source>
</evidence>
<feature type="region of interest" description="Disordered" evidence="1">
    <location>
        <begin position="139"/>
        <end position="205"/>
    </location>
</feature>
<name>A0AAV9ZK17_9AGAR</name>
<gene>
    <name evidence="2" type="ORF">R3P38DRAFT_3231804</name>
</gene>
<accession>A0AAV9ZK17</accession>
<sequence>MDSVSPSFPRRSHYHSERPCVPSHFPDRNDRSACARFRLARKRRTYAASPSSCPAAISSEVKLWREVLSLRQQFNELSALMLEQAHNIAALLKLQDNSPPMLPSFLTQHKPPSTAAHSIPESGDATIDIIGDEPAPVAQPLQSTVSDAPIPPLPSATEPPLPIVQASEIPSSTAHSRPRPLRDADIALPKLRGMFNRTRKKDSLS</sequence>
<proteinExistence type="predicted"/>
<reference evidence="2 3" key="1">
    <citation type="journal article" date="2024" name="J Genomics">
        <title>Draft genome sequencing and assembly of Favolaschia claudopus CIRM-BRFM 2984 isolated from oak limbs.</title>
        <authorList>
            <person name="Navarro D."/>
            <person name="Drula E."/>
            <person name="Chaduli D."/>
            <person name="Cazenave R."/>
            <person name="Ahrendt S."/>
            <person name="Wang J."/>
            <person name="Lipzen A."/>
            <person name="Daum C."/>
            <person name="Barry K."/>
            <person name="Grigoriev I.V."/>
            <person name="Favel A."/>
            <person name="Rosso M.N."/>
            <person name="Martin F."/>
        </authorList>
    </citation>
    <scope>NUCLEOTIDE SEQUENCE [LARGE SCALE GENOMIC DNA]</scope>
    <source>
        <strain evidence="2 3">CIRM-BRFM 2984</strain>
    </source>
</reference>
<evidence type="ECO:0000313" key="2">
    <source>
        <dbReference type="EMBL" id="KAK6984537.1"/>
    </source>
</evidence>
<keyword evidence="3" id="KW-1185">Reference proteome</keyword>
<feature type="compositionally biased region" description="Pro residues" evidence="1">
    <location>
        <begin position="149"/>
        <end position="162"/>
    </location>
</feature>
<comment type="caution">
    <text evidence="2">The sequence shown here is derived from an EMBL/GenBank/DDBJ whole genome shotgun (WGS) entry which is preliminary data.</text>
</comment>
<organism evidence="2 3">
    <name type="scientific">Favolaschia claudopus</name>
    <dbReference type="NCBI Taxonomy" id="2862362"/>
    <lineage>
        <taxon>Eukaryota</taxon>
        <taxon>Fungi</taxon>
        <taxon>Dikarya</taxon>
        <taxon>Basidiomycota</taxon>
        <taxon>Agaricomycotina</taxon>
        <taxon>Agaricomycetes</taxon>
        <taxon>Agaricomycetidae</taxon>
        <taxon>Agaricales</taxon>
        <taxon>Marasmiineae</taxon>
        <taxon>Mycenaceae</taxon>
        <taxon>Favolaschia</taxon>
    </lineage>
</organism>